<evidence type="ECO:0000313" key="4">
    <source>
        <dbReference type="Proteomes" id="UP000605970"/>
    </source>
</evidence>
<organism evidence="3 4">
    <name type="scientific">Meloidogyne graminicola</name>
    <dbReference type="NCBI Taxonomy" id="189291"/>
    <lineage>
        <taxon>Eukaryota</taxon>
        <taxon>Metazoa</taxon>
        <taxon>Ecdysozoa</taxon>
        <taxon>Nematoda</taxon>
        <taxon>Chromadorea</taxon>
        <taxon>Rhabditida</taxon>
        <taxon>Tylenchina</taxon>
        <taxon>Tylenchomorpha</taxon>
        <taxon>Tylenchoidea</taxon>
        <taxon>Meloidogynidae</taxon>
        <taxon>Meloidogyninae</taxon>
        <taxon>Meloidogyne</taxon>
    </lineage>
</organism>
<dbReference type="GO" id="GO:0005504">
    <property type="term" value="F:fatty acid binding"/>
    <property type="evidence" value="ECO:0007669"/>
    <property type="project" value="UniProtKB-ARBA"/>
</dbReference>
<name>A0A8S9ZJ09_9BILA</name>
<dbReference type="Gene3D" id="2.40.128.20">
    <property type="match status" value="1"/>
</dbReference>
<evidence type="ECO:0000256" key="1">
    <source>
        <dbReference type="ARBA" id="ARBA00008390"/>
    </source>
</evidence>
<dbReference type="PANTHER" id="PTHR11955">
    <property type="entry name" value="FATTY ACID BINDING PROTEIN"/>
    <property type="match status" value="1"/>
</dbReference>
<protein>
    <submittedName>
        <fullName evidence="3">Lipocln_cytosolic_FA-bd_dom domain-containing protein</fullName>
    </submittedName>
</protein>
<dbReference type="InterPro" id="IPR000463">
    <property type="entry name" value="Fatty_acid-bd"/>
</dbReference>
<comment type="similarity">
    <text evidence="1">Belongs to the calycin superfamily. Fatty-acid binding protein (FABP) family.</text>
</comment>
<proteinExistence type="inferred from homology"/>
<keyword evidence="2" id="KW-0446">Lipid-binding</keyword>
<dbReference type="OrthoDB" id="412780at2759"/>
<dbReference type="SUPFAM" id="SSF50814">
    <property type="entry name" value="Lipocalins"/>
    <property type="match status" value="1"/>
</dbReference>
<keyword evidence="4" id="KW-1185">Reference proteome</keyword>
<accession>A0A8S9ZJ09</accession>
<dbReference type="InterPro" id="IPR031259">
    <property type="entry name" value="ILBP"/>
</dbReference>
<dbReference type="CDD" id="cd00742">
    <property type="entry name" value="FABP"/>
    <property type="match status" value="1"/>
</dbReference>
<reference evidence="3" key="1">
    <citation type="journal article" date="2020" name="Ecol. Evol.">
        <title>Genome structure and content of the rice root-knot nematode (Meloidogyne graminicola).</title>
        <authorList>
            <person name="Phan N.T."/>
            <person name="Danchin E.G.J."/>
            <person name="Klopp C."/>
            <person name="Perfus-Barbeoch L."/>
            <person name="Kozlowski D.K."/>
            <person name="Koutsovoulos G.D."/>
            <person name="Lopez-Roques C."/>
            <person name="Bouchez O."/>
            <person name="Zahm M."/>
            <person name="Besnard G."/>
            <person name="Bellafiore S."/>
        </authorList>
    </citation>
    <scope>NUCLEOTIDE SEQUENCE</scope>
    <source>
        <strain evidence="3">VN-18</strain>
    </source>
</reference>
<dbReference type="PRINTS" id="PR00178">
    <property type="entry name" value="FATTYACIDBP"/>
</dbReference>
<sequence>MAEKFIGKWKLVESDNFGDYLKEVGVGFATRTAAQAIKPELKFEIDGDHWKMTSTSTFTTWVCEFDLGKEQEQKTADGRTLMSKFTFVDGKLIEEQKKIKPEDKDSHFERCINADGKLVITCESGGVKAVRTYEKI</sequence>
<gene>
    <name evidence="3" type="ORF">Mgra_00007361</name>
</gene>
<dbReference type="Proteomes" id="UP000605970">
    <property type="component" value="Unassembled WGS sequence"/>
</dbReference>
<dbReference type="FunFam" id="2.40.128.20:FF:000001">
    <property type="entry name" value="Fatty acid-binding protein, adipocyte"/>
    <property type="match status" value="1"/>
</dbReference>
<evidence type="ECO:0000256" key="2">
    <source>
        <dbReference type="ARBA" id="ARBA00023121"/>
    </source>
</evidence>
<dbReference type="EMBL" id="JABEBT010000081">
    <property type="protein sequence ID" value="KAF7633260.1"/>
    <property type="molecule type" value="Genomic_DNA"/>
</dbReference>
<evidence type="ECO:0000313" key="3">
    <source>
        <dbReference type="EMBL" id="KAF7633260.1"/>
    </source>
</evidence>
<comment type="caution">
    <text evidence="3">The sequence shown here is derived from an EMBL/GenBank/DDBJ whole genome shotgun (WGS) entry which is preliminary data.</text>
</comment>
<dbReference type="AlphaFoldDB" id="A0A8S9ZJ09"/>
<dbReference type="InterPro" id="IPR012674">
    <property type="entry name" value="Calycin"/>
</dbReference>